<comment type="caution">
    <text evidence="1">The sequence shown here is derived from an EMBL/GenBank/DDBJ whole genome shotgun (WGS) entry which is preliminary data.</text>
</comment>
<name>A0A3L9DSA5_9STRE</name>
<reference evidence="1 2" key="1">
    <citation type="submission" date="2018-10" db="EMBL/GenBank/DDBJ databases">
        <title>Streptococcus hillyeri sp. nov., isolated from equine tracheal sample.</title>
        <authorList>
            <person name="Macfadyen A.C."/>
            <person name="Waller A."/>
            <person name="Paterson G.K."/>
        </authorList>
    </citation>
    <scope>NUCLEOTIDE SEQUENCE [LARGE SCALE GENOMIC DNA]</scope>
    <source>
        <strain evidence="1 2">28462</strain>
    </source>
</reference>
<evidence type="ECO:0000313" key="1">
    <source>
        <dbReference type="EMBL" id="RLY03108.1"/>
    </source>
</evidence>
<accession>A0A3L9DSA5</accession>
<proteinExistence type="predicted"/>
<keyword evidence="2" id="KW-1185">Reference proteome</keyword>
<protein>
    <submittedName>
        <fullName evidence="1">Uncharacterized protein</fullName>
    </submittedName>
</protein>
<dbReference type="OrthoDB" id="9850054at2"/>
<dbReference type="Proteomes" id="UP000279194">
    <property type="component" value="Unassembled WGS sequence"/>
</dbReference>
<dbReference type="RefSeq" id="WP_121835677.1">
    <property type="nucleotide sequence ID" value="NZ_CP163513.1"/>
</dbReference>
<dbReference type="EMBL" id="RCVM01000010">
    <property type="protein sequence ID" value="RLY03108.1"/>
    <property type="molecule type" value="Genomic_DNA"/>
</dbReference>
<sequence>MIKKFSKQYTNDNSSVIDELKKFQEKIHMSSVAAIALMEIGIVPKDDMVKEKALLTHEISHAIKNILSGMPAQEAINKMTEDNEEEE</sequence>
<dbReference type="AlphaFoldDB" id="A0A3L9DSA5"/>
<organism evidence="1 2">
    <name type="scientific">Streptococcus hillyeri</name>
    <dbReference type="NCBI Taxonomy" id="2282420"/>
    <lineage>
        <taxon>Bacteria</taxon>
        <taxon>Bacillati</taxon>
        <taxon>Bacillota</taxon>
        <taxon>Bacilli</taxon>
        <taxon>Lactobacillales</taxon>
        <taxon>Streptococcaceae</taxon>
        <taxon>Streptococcus</taxon>
    </lineage>
</organism>
<evidence type="ECO:0000313" key="2">
    <source>
        <dbReference type="Proteomes" id="UP000279194"/>
    </source>
</evidence>
<gene>
    <name evidence="1" type="ORF">EAF07_06085</name>
</gene>